<evidence type="ECO:0000313" key="1">
    <source>
        <dbReference type="EMBL" id="KFB68489.1"/>
    </source>
</evidence>
<evidence type="ECO:0000313" key="2">
    <source>
        <dbReference type="Proteomes" id="UP000019812"/>
    </source>
</evidence>
<comment type="caution">
    <text evidence="1">The sequence shown here is derived from an EMBL/GenBank/DDBJ whole genome shotgun (WGS) entry which is preliminary data.</text>
</comment>
<accession>A0A084Y195</accession>
<sequence>MLLVRARLSSRLHGQAPGAAPVLDPSGGTHPCWLNRIFRVTMADIGHDAS</sequence>
<name>A0A084Y195_9PROT</name>
<organism evidence="1 2">
    <name type="scientific">Candidatus Accumulibacter vicinus</name>
    <dbReference type="NCBI Taxonomy" id="2954382"/>
    <lineage>
        <taxon>Bacteria</taxon>
        <taxon>Pseudomonadati</taxon>
        <taxon>Pseudomonadota</taxon>
        <taxon>Betaproteobacteria</taxon>
        <taxon>Candidatus Accumulibacter</taxon>
    </lineage>
</organism>
<dbReference type="Proteomes" id="UP000019812">
    <property type="component" value="Unassembled WGS sequence"/>
</dbReference>
<proteinExistence type="predicted"/>
<reference evidence="1 2" key="1">
    <citation type="submission" date="2014-07" db="EMBL/GenBank/DDBJ databases">
        <title>Expanding our view of genomic diversity in Candidatus Accumulibacter clades.</title>
        <authorList>
            <person name="Skennerton C.T."/>
            <person name="Barr J.J."/>
            <person name="Slater F.R."/>
            <person name="Bond P.L."/>
            <person name="Tyson G.W."/>
        </authorList>
    </citation>
    <scope>NUCLEOTIDE SEQUENCE [LARGE SCALE GENOMIC DNA]</scope>
    <source>
        <strain evidence="2">SK-01</strain>
    </source>
</reference>
<protein>
    <submittedName>
        <fullName evidence="1">Uncharacterized protein</fullName>
    </submittedName>
</protein>
<dbReference type="AlphaFoldDB" id="A0A084Y195"/>
<gene>
    <name evidence="1" type="ORF">CAPSK01_001885</name>
</gene>
<dbReference type="STRING" id="1457154.CAPSK01_001885"/>
<dbReference type="EMBL" id="JDSS02000020">
    <property type="protein sequence ID" value="KFB68489.1"/>
    <property type="molecule type" value="Genomic_DNA"/>
</dbReference>